<comment type="pathway">
    <text evidence="1">Cofactor biosynthesis; thiamine diphosphate biosynthesis.</text>
</comment>
<comment type="caution">
    <text evidence="7">The sequence shown here is derived from an EMBL/GenBank/DDBJ whole genome shotgun (WGS) entry which is preliminary data.</text>
</comment>
<dbReference type="InterPro" id="IPR006076">
    <property type="entry name" value="FAD-dep_OxRdtase"/>
</dbReference>
<organism evidence="7 8">
    <name type="scientific">Thermomonospora cellulosilytica</name>
    <dbReference type="NCBI Taxonomy" id="1411118"/>
    <lineage>
        <taxon>Bacteria</taxon>
        <taxon>Bacillati</taxon>
        <taxon>Actinomycetota</taxon>
        <taxon>Actinomycetes</taxon>
        <taxon>Streptosporangiales</taxon>
        <taxon>Thermomonosporaceae</taxon>
        <taxon>Thermomonospora</taxon>
    </lineage>
</organism>
<dbReference type="PANTHER" id="PTHR13847">
    <property type="entry name" value="SARCOSINE DEHYDROGENASE-RELATED"/>
    <property type="match status" value="1"/>
</dbReference>
<evidence type="ECO:0000256" key="3">
    <source>
        <dbReference type="ARBA" id="ARBA00023002"/>
    </source>
</evidence>
<dbReference type="EMBL" id="JACJII010000001">
    <property type="protein sequence ID" value="MBA9006628.1"/>
    <property type="molecule type" value="Genomic_DNA"/>
</dbReference>
<dbReference type="UniPathway" id="UPA00060"/>
<dbReference type="Gene3D" id="3.30.9.10">
    <property type="entry name" value="D-Amino Acid Oxidase, subunit A, domain 2"/>
    <property type="match status" value="1"/>
</dbReference>
<dbReference type="GO" id="GO:0009228">
    <property type="term" value="P:thiamine biosynthetic process"/>
    <property type="evidence" value="ECO:0007669"/>
    <property type="project" value="UniProtKB-KW"/>
</dbReference>
<dbReference type="InterPro" id="IPR012727">
    <property type="entry name" value="Gly_oxidase_ThiO"/>
</dbReference>
<protein>
    <recommendedName>
        <fullName evidence="5">glycine oxidase</fullName>
        <ecNumber evidence="5">1.4.3.19</ecNumber>
    </recommendedName>
</protein>
<evidence type="ECO:0000313" key="7">
    <source>
        <dbReference type="EMBL" id="MBA9006628.1"/>
    </source>
</evidence>
<dbReference type="InterPro" id="IPR036188">
    <property type="entry name" value="FAD/NAD-bd_sf"/>
</dbReference>
<keyword evidence="2" id="KW-0784">Thiamine biosynthesis</keyword>
<accession>A0A7W3RAP5</accession>
<feature type="domain" description="FAD dependent oxidoreductase" evidence="6">
    <location>
        <begin position="9"/>
        <end position="357"/>
    </location>
</feature>
<evidence type="ECO:0000313" key="8">
    <source>
        <dbReference type="Proteomes" id="UP000539313"/>
    </source>
</evidence>
<keyword evidence="8" id="KW-1185">Reference proteome</keyword>
<dbReference type="GO" id="GO:0009229">
    <property type="term" value="P:thiamine diphosphate biosynthetic process"/>
    <property type="evidence" value="ECO:0007669"/>
    <property type="project" value="UniProtKB-UniPathway"/>
</dbReference>
<evidence type="ECO:0000256" key="1">
    <source>
        <dbReference type="ARBA" id="ARBA00004948"/>
    </source>
</evidence>
<dbReference type="GO" id="GO:0050660">
    <property type="term" value="F:flavin adenine dinucleotide binding"/>
    <property type="evidence" value="ECO:0007669"/>
    <property type="project" value="InterPro"/>
</dbReference>
<dbReference type="Pfam" id="PF01266">
    <property type="entry name" value="DAO"/>
    <property type="match status" value="1"/>
</dbReference>
<dbReference type="NCBIfam" id="TIGR02352">
    <property type="entry name" value="thiamin_ThiO"/>
    <property type="match status" value="1"/>
</dbReference>
<reference evidence="7 8" key="1">
    <citation type="submission" date="2020-08" db="EMBL/GenBank/DDBJ databases">
        <title>Sequencing the genomes of 1000 actinobacteria strains.</title>
        <authorList>
            <person name="Klenk H.-P."/>
        </authorList>
    </citation>
    <scope>NUCLEOTIDE SEQUENCE [LARGE SCALE GENOMIC DNA]</scope>
    <source>
        <strain evidence="7 8">DSM 45823</strain>
    </source>
</reference>
<dbReference type="EC" id="1.4.3.19" evidence="5"/>
<gene>
    <name evidence="7" type="ORF">HNR21_005510</name>
</gene>
<evidence type="ECO:0000256" key="5">
    <source>
        <dbReference type="ARBA" id="ARBA00050018"/>
    </source>
</evidence>
<proteinExistence type="predicted"/>
<evidence type="ECO:0000256" key="4">
    <source>
        <dbReference type="ARBA" id="ARBA00049872"/>
    </source>
</evidence>
<sequence length="386" mass="40806">MPTSGDAPDLLVVGAGVIGLATAWRVARRGRAVTVLDPDPAGGASRVAAGMLTPVSELTYGEEPLLHLGIASRDRYPAFVAELEEASGHRTGYRRDGILEVAFDSDDLAFLNDLRRFQESLGIPTEALTGRECRRLEPMLAPSVRGGLLAPEDGSIDPRRLTAALLAAAERAGVRLVRRRAAGLVVERDTAAGVRLDDGTVLRADGILLAAGARSNELDGLPEGVVPEVRPVKGQVIRLRTRAPFLGRSTRGVVKGSSIYLVPRDDGEIVVGATQEEMGFDTTVTAGGLWQLLRDARELLPGITELEFAEVSAGLRPGSPDNAPVLGPSALPGLFLATGHFRNGVLLTPVTADVMTEILVDGTVPEVAAPFTPDRFEVEAEVEARA</sequence>
<dbReference type="SUPFAM" id="SSF51905">
    <property type="entry name" value="FAD/NAD(P)-binding domain"/>
    <property type="match status" value="1"/>
</dbReference>
<dbReference type="GO" id="GO:0043799">
    <property type="term" value="F:glycine oxidase activity"/>
    <property type="evidence" value="ECO:0007669"/>
    <property type="project" value="UniProtKB-EC"/>
</dbReference>
<dbReference type="AlphaFoldDB" id="A0A7W3RAP5"/>
<dbReference type="GO" id="GO:0005737">
    <property type="term" value="C:cytoplasm"/>
    <property type="evidence" value="ECO:0007669"/>
    <property type="project" value="TreeGrafter"/>
</dbReference>
<keyword evidence="3 7" id="KW-0560">Oxidoreductase</keyword>
<dbReference type="RefSeq" id="WP_182707477.1">
    <property type="nucleotide sequence ID" value="NZ_JACJII010000001.1"/>
</dbReference>
<name>A0A7W3RAP5_9ACTN</name>
<dbReference type="Gene3D" id="3.50.50.60">
    <property type="entry name" value="FAD/NAD(P)-binding domain"/>
    <property type="match status" value="1"/>
</dbReference>
<dbReference type="PANTHER" id="PTHR13847:SF289">
    <property type="entry name" value="GLYCINE OXIDASE"/>
    <property type="match status" value="1"/>
</dbReference>
<evidence type="ECO:0000259" key="6">
    <source>
        <dbReference type="Pfam" id="PF01266"/>
    </source>
</evidence>
<evidence type="ECO:0000256" key="2">
    <source>
        <dbReference type="ARBA" id="ARBA00022977"/>
    </source>
</evidence>
<dbReference type="SUPFAM" id="SSF54373">
    <property type="entry name" value="FAD-linked reductases, C-terminal domain"/>
    <property type="match status" value="1"/>
</dbReference>
<dbReference type="Proteomes" id="UP000539313">
    <property type="component" value="Unassembled WGS sequence"/>
</dbReference>
<comment type="catalytic activity">
    <reaction evidence="4">
        <text>glycine + O2 + H2O = glyoxylate + H2O2 + NH4(+)</text>
        <dbReference type="Rhea" id="RHEA:11532"/>
        <dbReference type="ChEBI" id="CHEBI:15377"/>
        <dbReference type="ChEBI" id="CHEBI:15379"/>
        <dbReference type="ChEBI" id="CHEBI:16240"/>
        <dbReference type="ChEBI" id="CHEBI:28938"/>
        <dbReference type="ChEBI" id="CHEBI:36655"/>
        <dbReference type="ChEBI" id="CHEBI:57305"/>
        <dbReference type="EC" id="1.4.3.19"/>
    </reaction>
</comment>